<dbReference type="OMA" id="LVEMHEY"/>
<sequence length="523" mass="57993">MLSTVIIHDLLPSNCSFWLRGPVTDDTNYSYTDTHIYTHIYIYIPLFSGASGEDEMEATAPSREVSPPRAPLQSARGWPVNSPCTRKHYTMRETKGIDSAVQGFRPATSLKSPCSRSTTLVHNWRFINQRALDAKYLLSTQTKGFGGSVGTAATRLPAVASGQSAKEQENTEKEACAARRISRATSSALSHKTPTDIPLLPEQSGSPYSSGWEGRRGLLERALGDDDVEDPHYGFAHHAVTSEPLSRCGSRTRAEYVPGKEPVAKVESIPKPELVVKAESDANAESQKVEPATRLPPGVPLGRSGSMDSHSSSRTLVEMQQRDPASVGRRSLGTMSPVSPEGEKDTTQLCSTSDKTCTTTDVPTWINSSSDELPTVVNKKREETARGRRCLTMLDGAGFSDQVQRLRVTLLTSAHERMVDDLLKMHNYKPNEREVMYRHVGLFRELSLQSRYHEMHPLLNMRIAKLDLRPRQYQKKYSTTGSEPRRARGSRRKSHLSGRVTTWFPAPMGLSGIISIRETDPSR</sequence>
<accession>F9WI14</accession>
<comment type="caution">
    <text evidence="2">The sequence shown here is derived from an EMBL/GenBank/DDBJ whole genome shotgun (WGS) entry which is preliminary data.</text>
</comment>
<evidence type="ECO:0000313" key="2">
    <source>
        <dbReference type="EMBL" id="CCD16959.1"/>
    </source>
</evidence>
<feature type="compositionally biased region" description="Low complexity" evidence="1">
    <location>
        <begin position="350"/>
        <end position="361"/>
    </location>
</feature>
<reference evidence="3" key="1">
    <citation type="submission" date="2011-07" db="EMBL/GenBank/DDBJ databases">
        <title>Divergent evolution of antigenic variation in African trypanosomes.</title>
        <authorList>
            <person name="Jackson A.P."/>
            <person name="Berry A."/>
            <person name="Allison H.C."/>
            <person name="Burton P."/>
            <person name="Anderson J."/>
            <person name="Aslett M."/>
            <person name="Brown R."/>
            <person name="Corton N."/>
            <person name="Harris D."/>
            <person name="Hauser H."/>
            <person name="Gamble J."/>
            <person name="Gilderthorp R."/>
            <person name="McQuillan J."/>
            <person name="Quail M.A."/>
            <person name="Sanders M."/>
            <person name="Van Tonder A."/>
            <person name="Ginger M.L."/>
            <person name="Donelson J.E."/>
            <person name="Field M.C."/>
            <person name="Barry J.D."/>
            <person name="Berriman M."/>
            <person name="Hertz-Fowler C."/>
        </authorList>
    </citation>
    <scope>NUCLEOTIDE SEQUENCE [LARGE SCALE GENOMIC DNA]</scope>
    <source>
        <strain evidence="3">IL3000</strain>
    </source>
</reference>
<evidence type="ECO:0000256" key="1">
    <source>
        <dbReference type="SAM" id="MobiDB-lite"/>
    </source>
</evidence>
<evidence type="ECO:0000313" key="3">
    <source>
        <dbReference type="Proteomes" id="UP000000702"/>
    </source>
</evidence>
<gene>
    <name evidence="2" type="ORF">TCIL3000_0_18390</name>
</gene>
<reference evidence="2 3" key="2">
    <citation type="journal article" date="2012" name="Proc. Natl. Acad. Sci. U.S.A.">
        <title>Antigenic diversity is generated by distinct evolutionary mechanisms in African trypanosome species.</title>
        <authorList>
            <person name="Jackson A.P."/>
            <person name="Berry A."/>
            <person name="Aslett M."/>
            <person name="Allison H.C."/>
            <person name="Burton P."/>
            <person name="Vavrova-Anderson J."/>
            <person name="Brown R."/>
            <person name="Browne H."/>
            <person name="Corton N."/>
            <person name="Hauser H."/>
            <person name="Gamble J."/>
            <person name="Gilderthorp R."/>
            <person name="Marcello L."/>
            <person name="McQuillan J."/>
            <person name="Otto T.D."/>
            <person name="Quail M.A."/>
            <person name="Sanders M.J."/>
            <person name="van Tonder A."/>
            <person name="Ginger M.L."/>
            <person name="Field M.C."/>
            <person name="Barry J.D."/>
            <person name="Hertz-Fowler C."/>
            <person name="Berriman M."/>
        </authorList>
    </citation>
    <scope>NUCLEOTIDE SEQUENCE [LARGE SCALE GENOMIC DNA]</scope>
    <source>
        <strain evidence="2 3">IL3000</strain>
    </source>
</reference>
<feature type="region of interest" description="Disordered" evidence="1">
    <location>
        <begin position="55"/>
        <end position="77"/>
    </location>
</feature>
<feature type="region of interest" description="Disordered" evidence="1">
    <location>
        <begin position="280"/>
        <end position="363"/>
    </location>
</feature>
<dbReference type="Proteomes" id="UP000000702">
    <property type="component" value="Unassembled WGS sequence"/>
</dbReference>
<name>F9WI14_TRYCI</name>
<dbReference type="AlphaFoldDB" id="F9WI14"/>
<feature type="region of interest" description="Disordered" evidence="1">
    <location>
        <begin position="475"/>
        <end position="498"/>
    </location>
</feature>
<feature type="compositionally biased region" description="Basic residues" evidence="1">
    <location>
        <begin position="487"/>
        <end position="496"/>
    </location>
</feature>
<feature type="region of interest" description="Disordered" evidence="1">
    <location>
        <begin position="182"/>
        <end position="213"/>
    </location>
</feature>
<dbReference type="EMBL" id="CAEQ01002513">
    <property type="protein sequence ID" value="CCD16959.1"/>
    <property type="molecule type" value="Genomic_DNA"/>
</dbReference>
<protein>
    <submittedName>
        <fullName evidence="2">WGS project CAEQ00000000 data, annotated contig 719</fullName>
    </submittedName>
</protein>
<dbReference type="VEuPathDB" id="TriTrypDB:TcIL3000_0_18390"/>
<organism evidence="2 3">
    <name type="scientific">Trypanosoma congolense (strain IL3000)</name>
    <dbReference type="NCBI Taxonomy" id="1068625"/>
    <lineage>
        <taxon>Eukaryota</taxon>
        <taxon>Discoba</taxon>
        <taxon>Euglenozoa</taxon>
        <taxon>Kinetoplastea</taxon>
        <taxon>Metakinetoplastina</taxon>
        <taxon>Trypanosomatida</taxon>
        <taxon>Trypanosomatidae</taxon>
        <taxon>Trypanosoma</taxon>
        <taxon>Nannomonas</taxon>
    </lineage>
</organism>
<keyword evidence="3" id="KW-1185">Reference proteome</keyword>
<proteinExistence type="predicted"/>
<feature type="compositionally biased region" description="Low complexity" evidence="1">
    <location>
        <begin position="304"/>
        <end position="313"/>
    </location>
</feature>